<keyword evidence="1" id="KW-0812">Transmembrane</keyword>
<organism evidence="2 3">
    <name type="scientific">Trametes coccinea (strain BRFM310)</name>
    <name type="common">Pycnoporus coccineus</name>
    <dbReference type="NCBI Taxonomy" id="1353009"/>
    <lineage>
        <taxon>Eukaryota</taxon>
        <taxon>Fungi</taxon>
        <taxon>Dikarya</taxon>
        <taxon>Basidiomycota</taxon>
        <taxon>Agaricomycotina</taxon>
        <taxon>Agaricomycetes</taxon>
        <taxon>Polyporales</taxon>
        <taxon>Polyporaceae</taxon>
        <taxon>Trametes</taxon>
    </lineage>
</organism>
<protein>
    <submittedName>
        <fullName evidence="2">Uncharacterized protein</fullName>
    </submittedName>
</protein>
<dbReference type="AlphaFoldDB" id="A0A1Y2J0K4"/>
<keyword evidence="1" id="KW-0472">Membrane</keyword>
<dbReference type="EMBL" id="KZ084090">
    <property type="protein sequence ID" value="OSD06433.1"/>
    <property type="molecule type" value="Genomic_DNA"/>
</dbReference>
<keyword evidence="3" id="KW-1185">Reference proteome</keyword>
<name>A0A1Y2J0K4_TRAC3</name>
<evidence type="ECO:0000256" key="1">
    <source>
        <dbReference type="SAM" id="Phobius"/>
    </source>
</evidence>
<feature type="transmembrane region" description="Helical" evidence="1">
    <location>
        <begin position="12"/>
        <end position="28"/>
    </location>
</feature>
<accession>A0A1Y2J0K4</accession>
<reference evidence="2 3" key="1">
    <citation type="journal article" date="2015" name="Biotechnol. Biofuels">
        <title>Enhanced degradation of softwood versus hardwood by the white-rot fungus Pycnoporus coccineus.</title>
        <authorList>
            <person name="Couturier M."/>
            <person name="Navarro D."/>
            <person name="Chevret D."/>
            <person name="Henrissat B."/>
            <person name="Piumi F."/>
            <person name="Ruiz-Duenas F.J."/>
            <person name="Martinez A.T."/>
            <person name="Grigoriev I.V."/>
            <person name="Riley R."/>
            <person name="Lipzen A."/>
            <person name="Berrin J.G."/>
            <person name="Master E.R."/>
            <person name="Rosso M.N."/>
        </authorList>
    </citation>
    <scope>NUCLEOTIDE SEQUENCE [LARGE SCALE GENOMIC DNA]</scope>
    <source>
        <strain evidence="2 3">BRFM310</strain>
    </source>
</reference>
<sequence>MVSTFLCSPLSPLRFITVVVFLCAVYPVREQSRLCFAKLNILLVRIRVIGQWPGVVQSLILLAARGQDTQGSLVK</sequence>
<dbReference type="Proteomes" id="UP000193067">
    <property type="component" value="Unassembled WGS sequence"/>
</dbReference>
<evidence type="ECO:0000313" key="2">
    <source>
        <dbReference type="EMBL" id="OSD06433.1"/>
    </source>
</evidence>
<keyword evidence="1" id="KW-1133">Transmembrane helix</keyword>
<evidence type="ECO:0000313" key="3">
    <source>
        <dbReference type="Proteomes" id="UP000193067"/>
    </source>
</evidence>
<proteinExistence type="predicted"/>
<gene>
    <name evidence="2" type="ORF">PYCCODRAFT_932267</name>
</gene>